<proteinExistence type="predicted"/>
<name>A0A7K4HLK9_9EURY</name>
<sequence>MTPLLAALAAALDSIEPLPPEGTPLGAVSAVIMRMARSYLSDGMVFCERGDDVNAHASAAYAFGWLDAGSYIGFFSGLNAEETRSFDGAIPEAQQHRLLEKTGRYERLLCEATCSLSPAPDPETPMYAAAGHLLFEGQGALERGRRLSDEGRTAAALGWFSYGFGWLDAGVQAGLFSVVGSREIFTV</sequence>
<dbReference type="Gene3D" id="1.20.1270.90">
    <property type="entry name" value="AF1782-like"/>
    <property type="match status" value="2"/>
</dbReference>
<feature type="domain" description="DUF357" evidence="1">
    <location>
        <begin position="8"/>
        <end position="75"/>
    </location>
</feature>
<evidence type="ECO:0000313" key="3">
    <source>
        <dbReference type="Proteomes" id="UP000570823"/>
    </source>
</evidence>
<dbReference type="Proteomes" id="UP000570823">
    <property type="component" value="Unassembled WGS sequence"/>
</dbReference>
<evidence type="ECO:0000313" key="2">
    <source>
        <dbReference type="EMBL" id="NVO65937.1"/>
    </source>
</evidence>
<protein>
    <submittedName>
        <fullName evidence="2">DUF357 domain-containing protein</fullName>
    </submittedName>
</protein>
<dbReference type="EMBL" id="JABXWR010000001">
    <property type="protein sequence ID" value="NVO65937.1"/>
    <property type="molecule type" value="Genomic_DNA"/>
</dbReference>
<organism evidence="2 3">
    <name type="scientific">Methanofollis tationis</name>
    <dbReference type="NCBI Taxonomy" id="81417"/>
    <lineage>
        <taxon>Archaea</taxon>
        <taxon>Methanobacteriati</taxon>
        <taxon>Methanobacteriota</taxon>
        <taxon>Stenosarchaea group</taxon>
        <taxon>Methanomicrobia</taxon>
        <taxon>Methanomicrobiales</taxon>
        <taxon>Methanomicrobiaceae</taxon>
        <taxon>Methanofollis</taxon>
    </lineage>
</organism>
<keyword evidence="3" id="KW-1185">Reference proteome</keyword>
<comment type="caution">
    <text evidence="2">The sequence shown here is derived from an EMBL/GenBank/DDBJ whole genome shotgun (WGS) entry which is preliminary data.</text>
</comment>
<dbReference type="InterPro" id="IPR023140">
    <property type="entry name" value="DUF357"/>
</dbReference>
<gene>
    <name evidence="2" type="ORF">HWN36_01045</name>
</gene>
<reference evidence="2 3" key="1">
    <citation type="submission" date="2020-06" db="EMBL/GenBank/DDBJ databases">
        <title>Methanofollis fontis sp. nov., a methanogen isolated from marine sediments near a cold seep at Four-Way Closure Ridge offshore southwestern Taiwan.</title>
        <authorList>
            <person name="Chen S.-C."/>
            <person name="Teng N.-H."/>
            <person name="Lin Y.-S."/>
            <person name="Lai M.-C."/>
            <person name="Chen H.-H."/>
            <person name="Wang C.-C."/>
        </authorList>
    </citation>
    <scope>NUCLEOTIDE SEQUENCE [LARGE SCALE GENOMIC DNA]</scope>
    <source>
        <strain evidence="2 3">DSM 2702</strain>
    </source>
</reference>
<dbReference type="AlphaFoldDB" id="A0A7K4HLK9"/>
<dbReference type="RefSeq" id="WP_176787478.1">
    <property type="nucleotide sequence ID" value="NZ_JABXWR010000001.1"/>
</dbReference>
<dbReference type="Pfam" id="PF04010">
    <property type="entry name" value="DUF357"/>
    <property type="match status" value="2"/>
</dbReference>
<dbReference type="OrthoDB" id="148073at2157"/>
<evidence type="ECO:0000259" key="1">
    <source>
        <dbReference type="Pfam" id="PF04010"/>
    </source>
</evidence>
<accession>A0A7K4HLK9</accession>
<feature type="domain" description="DUF357" evidence="1">
    <location>
        <begin position="104"/>
        <end position="176"/>
    </location>
</feature>
<dbReference type="InterPro" id="IPR036809">
    <property type="entry name" value="AF1782-like_sf"/>
</dbReference>
<dbReference type="SUPFAM" id="SSF158372">
    <property type="entry name" value="AF1782-like"/>
    <property type="match status" value="2"/>
</dbReference>